<organism evidence="1 2">
    <name type="scientific">Arctium lappa</name>
    <name type="common">Greater burdock</name>
    <name type="synonym">Lappa major</name>
    <dbReference type="NCBI Taxonomy" id="4217"/>
    <lineage>
        <taxon>Eukaryota</taxon>
        <taxon>Viridiplantae</taxon>
        <taxon>Streptophyta</taxon>
        <taxon>Embryophyta</taxon>
        <taxon>Tracheophyta</taxon>
        <taxon>Spermatophyta</taxon>
        <taxon>Magnoliopsida</taxon>
        <taxon>eudicotyledons</taxon>
        <taxon>Gunneridae</taxon>
        <taxon>Pentapetalae</taxon>
        <taxon>asterids</taxon>
        <taxon>campanulids</taxon>
        <taxon>Asterales</taxon>
        <taxon>Asteraceae</taxon>
        <taxon>Carduoideae</taxon>
        <taxon>Cardueae</taxon>
        <taxon>Arctiinae</taxon>
        <taxon>Arctium</taxon>
    </lineage>
</organism>
<gene>
    <name evidence="1" type="ORF">L6452_38463</name>
</gene>
<sequence>MLLAVEGGRFFSSSASGYSNGLNLLLLGHKKEEKPMRVTPWNQYHLVDKESDPDPHLQLAANNNNRCVCGCACFGRPDAGLESPSVGPTHQHVPKTSSHLEKVQENPPTSDSVDGDANTNTTNATSLKSSLKRRATGAVDNVDVVEPIHQNAPAQIDTRNVQWTDVIGGELVEIREFEPSEHSDSDDEFENSSGKTCSCRIM</sequence>
<proteinExistence type="predicted"/>
<reference evidence="1 2" key="2">
    <citation type="journal article" date="2022" name="Mol. Ecol. Resour.">
        <title>The genomes of chicory, endive, great burdock and yacon provide insights into Asteraceae paleo-polyploidization history and plant inulin production.</title>
        <authorList>
            <person name="Fan W."/>
            <person name="Wang S."/>
            <person name="Wang H."/>
            <person name="Wang A."/>
            <person name="Jiang F."/>
            <person name="Liu H."/>
            <person name="Zhao H."/>
            <person name="Xu D."/>
            <person name="Zhang Y."/>
        </authorList>
    </citation>
    <scope>NUCLEOTIDE SEQUENCE [LARGE SCALE GENOMIC DNA]</scope>
    <source>
        <strain evidence="2">cv. Niubang</strain>
    </source>
</reference>
<evidence type="ECO:0000313" key="1">
    <source>
        <dbReference type="EMBL" id="KAI3672377.1"/>
    </source>
</evidence>
<keyword evidence="2" id="KW-1185">Reference proteome</keyword>
<protein>
    <submittedName>
        <fullName evidence="1">Uncharacterized protein</fullName>
    </submittedName>
</protein>
<dbReference type="EMBL" id="CM042061">
    <property type="protein sequence ID" value="KAI3672377.1"/>
    <property type="molecule type" value="Genomic_DNA"/>
</dbReference>
<dbReference type="Proteomes" id="UP001055879">
    <property type="component" value="Linkage Group LG15"/>
</dbReference>
<reference evidence="2" key="1">
    <citation type="journal article" date="2022" name="Mol. Ecol. Resour.">
        <title>The genomes of chicory, endive, great burdock and yacon provide insights into Asteraceae palaeo-polyploidization history and plant inulin production.</title>
        <authorList>
            <person name="Fan W."/>
            <person name="Wang S."/>
            <person name="Wang H."/>
            <person name="Wang A."/>
            <person name="Jiang F."/>
            <person name="Liu H."/>
            <person name="Zhao H."/>
            <person name="Xu D."/>
            <person name="Zhang Y."/>
        </authorList>
    </citation>
    <scope>NUCLEOTIDE SEQUENCE [LARGE SCALE GENOMIC DNA]</scope>
    <source>
        <strain evidence="2">cv. Niubang</strain>
    </source>
</reference>
<comment type="caution">
    <text evidence="1">The sequence shown here is derived from an EMBL/GenBank/DDBJ whole genome shotgun (WGS) entry which is preliminary data.</text>
</comment>
<accession>A0ACB8XRC4</accession>
<name>A0ACB8XRC4_ARCLA</name>
<evidence type="ECO:0000313" key="2">
    <source>
        <dbReference type="Proteomes" id="UP001055879"/>
    </source>
</evidence>